<evidence type="ECO:0000313" key="4">
    <source>
        <dbReference type="Proteomes" id="UP001148838"/>
    </source>
</evidence>
<sequence length="163" mass="18350">MTNITFSYAHKTTRSLIPGDKIFQHPSIDFSSAGDAAEQEEGNRRNWLNQHVPPVRTGEEMSEESEIGRGLQQGCHLSPTLFSIYLEALVKNCFRNMEGMVPEGRRIKCIRVADDMALLAEEETILRDMLQELNDSCEQYGMAINAKKTKTMVIGKKNKGSKV</sequence>
<name>A0ABQ8SJB6_PERAM</name>
<evidence type="ECO:0000259" key="2">
    <source>
        <dbReference type="PROSITE" id="PS50878"/>
    </source>
</evidence>
<feature type="region of interest" description="Disordered" evidence="1">
    <location>
        <begin position="41"/>
        <end position="67"/>
    </location>
</feature>
<dbReference type="SUPFAM" id="SSF56672">
    <property type="entry name" value="DNA/RNA polymerases"/>
    <property type="match status" value="1"/>
</dbReference>
<comment type="caution">
    <text evidence="3">The sequence shown here is derived from an EMBL/GenBank/DDBJ whole genome shotgun (WGS) entry which is preliminary data.</text>
</comment>
<dbReference type="PROSITE" id="PS50878">
    <property type="entry name" value="RT_POL"/>
    <property type="match status" value="1"/>
</dbReference>
<dbReference type="Gene3D" id="3.30.70.270">
    <property type="match status" value="1"/>
</dbReference>
<dbReference type="PANTHER" id="PTHR47027">
    <property type="entry name" value="REVERSE TRANSCRIPTASE DOMAIN-CONTAINING PROTEIN"/>
    <property type="match status" value="1"/>
</dbReference>
<dbReference type="Pfam" id="PF00078">
    <property type="entry name" value="RVT_1"/>
    <property type="match status" value="1"/>
</dbReference>
<dbReference type="Proteomes" id="UP001148838">
    <property type="component" value="Unassembled WGS sequence"/>
</dbReference>
<organism evidence="3 4">
    <name type="scientific">Periplaneta americana</name>
    <name type="common">American cockroach</name>
    <name type="synonym">Blatta americana</name>
    <dbReference type="NCBI Taxonomy" id="6978"/>
    <lineage>
        <taxon>Eukaryota</taxon>
        <taxon>Metazoa</taxon>
        <taxon>Ecdysozoa</taxon>
        <taxon>Arthropoda</taxon>
        <taxon>Hexapoda</taxon>
        <taxon>Insecta</taxon>
        <taxon>Pterygota</taxon>
        <taxon>Neoptera</taxon>
        <taxon>Polyneoptera</taxon>
        <taxon>Dictyoptera</taxon>
        <taxon>Blattodea</taxon>
        <taxon>Blattoidea</taxon>
        <taxon>Blattidae</taxon>
        <taxon>Blattinae</taxon>
        <taxon>Periplaneta</taxon>
    </lineage>
</organism>
<reference evidence="3 4" key="1">
    <citation type="journal article" date="2022" name="Allergy">
        <title>Genome assembly and annotation of Periplaneta americana reveal a comprehensive cockroach allergen profile.</title>
        <authorList>
            <person name="Wang L."/>
            <person name="Xiong Q."/>
            <person name="Saelim N."/>
            <person name="Wang L."/>
            <person name="Nong W."/>
            <person name="Wan A.T."/>
            <person name="Shi M."/>
            <person name="Liu X."/>
            <person name="Cao Q."/>
            <person name="Hui J.H.L."/>
            <person name="Sookrung N."/>
            <person name="Leung T.F."/>
            <person name="Tungtrongchitr A."/>
            <person name="Tsui S.K.W."/>
        </authorList>
    </citation>
    <scope>NUCLEOTIDE SEQUENCE [LARGE SCALE GENOMIC DNA]</scope>
    <source>
        <strain evidence="3">PWHHKU_190912</strain>
    </source>
</reference>
<feature type="domain" description="Reverse transcriptase" evidence="2">
    <location>
        <begin position="1"/>
        <end position="163"/>
    </location>
</feature>
<dbReference type="EMBL" id="JAJSOF020000025">
    <property type="protein sequence ID" value="KAJ4434231.1"/>
    <property type="molecule type" value="Genomic_DNA"/>
</dbReference>
<accession>A0ABQ8SJB6</accession>
<protein>
    <recommendedName>
        <fullName evidence="2">Reverse transcriptase domain-containing protein</fullName>
    </recommendedName>
</protein>
<dbReference type="InterPro" id="IPR043128">
    <property type="entry name" value="Rev_trsase/Diguanyl_cyclase"/>
</dbReference>
<dbReference type="InterPro" id="IPR000477">
    <property type="entry name" value="RT_dom"/>
</dbReference>
<evidence type="ECO:0000256" key="1">
    <source>
        <dbReference type="SAM" id="MobiDB-lite"/>
    </source>
</evidence>
<dbReference type="InterPro" id="IPR043502">
    <property type="entry name" value="DNA/RNA_pol_sf"/>
</dbReference>
<proteinExistence type="predicted"/>
<keyword evidence="4" id="KW-1185">Reference proteome</keyword>
<gene>
    <name evidence="3" type="ORF">ANN_22779</name>
</gene>
<evidence type="ECO:0000313" key="3">
    <source>
        <dbReference type="EMBL" id="KAJ4434231.1"/>
    </source>
</evidence>
<dbReference type="PANTHER" id="PTHR47027:SF20">
    <property type="entry name" value="REVERSE TRANSCRIPTASE-LIKE PROTEIN WITH RNA-DIRECTED DNA POLYMERASE DOMAIN"/>
    <property type="match status" value="1"/>
</dbReference>